<feature type="domain" description="N-acetyltransferase" evidence="4">
    <location>
        <begin position="29"/>
        <end position="200"/>
    </location>
</feature>
<evidence type="ECO:0000256" key="1">
    <source>
        <dbReference type="ARBA" id="ARBA00022679"/>
    </source>
</evidence>
<dbReference type="Gene3D" id="3.40.630.30">
    <property type="match status" value="1"/>
</dbReference>
<dbReference type="InterPro" id="IPR016181">
    <property type="entry name" value="Acyl_CoA_acyltransferase"/>
</dbReference>
<accession>A0ABW1J1D7</accession>
<keyword evidence="1 5" id="KW-0808">Transferase</keyword>
<organism evidence="5 6">
    <name type="scientific">Pseudonocardia hispaniensis</name>
    <dbReference type="NCBI Taxonomy" id="904933"/>
    <lineage>
        <taxon>Bacteria</taxon>
        <taxon>Bacillati</taxon>
        <taxon>Actinomycetota</taxon>
        <taxon>Actinomycetes</taxon>
        <taxon>Pseudonocardiales</taxon>
        <taxon>Pseudonocardiaceae</taxon>
        <taxon>Pseudonocardia</taxon>
    </lineage>
</organism>
<dbReference type="PANTHER" id="PTHR43792:SF8">
    <property type="entry name" value="[RIBOSOMAL PROTEIN US5]-ALANINE N-ACETYLTRANSFERASE"/>
    <property type="match status" value="1"/>
</dbReference>
<dbReference type="PANTHER" id="PTHR43792">
    <property type="entry name" value="GNAT FAMILY, PUTATIVE (AFU_ORTHOLOGUE AFUA_3G00765)-RELATED-RELATED"/>
    <property type="match status" value="1"/>
</dbReference>
<proteinExistence type="inferred from homology"/>
<reference evidence="6" key="1">
    <citation type="journal article" date="2019" name="Int. J. Syst. Evol. Microbiol.">
        <title>The Global Catalogue of Microorganisms (GCM) 10K type strain sequencing project: providing services to taxonomists for standard genome sequencing and annotation.</title>
        <authorList>
            <consortium name="The Broad Institute Genomics Platform"/>
            <consortium name="The Broad Institute Genome Sequencing Center for Infectious Disease"/>
            <person name="Wu L."/>
            <person name="Ma J."/>
        </authorList>
    </citation>
    <scope>NUCLEOTIDE SEQUENCE [LARGE SCALE GENOMIC DNA]</scope>
    <source>
        <strain evidence="6">CCM 8391</strain>
    </source>
</reference>
<dbReference type="PROSITE" id="PS51186">
    <property type="entry name" value="GNAT"/>
    <property type="match status" value="1"/>
</dbReference>
<evidence type="ECO:0000256" key="3">
    <source>
        <dbReference type="ARBA" id="ARBA00038502"/>
    </source>
</evidence>
<keyword evidence="2 5" id="KW-0012">Acyltransferase</keyword>
<dbReference type="InterPro" id="IPR000182">
    <property type="entry name" value="GNAT_dom"/>
</dbReference>
<dbReference type="Pfam" id="PF13302">
    <property type="entry name" value="Acetyltransf_3"/>
    <property type="match status" value="1"/>
</dbReference>
<sequence length="226" mass="24821">MAHAYPARTGRHPGWPARLGALRVSVGVVELRPVRLRDGAAWSEIRIRDERNLAPWEPSAPGTWVQRHSIVEWPGRWAALRAAARRGAALPFAITVDRRLVGQVLIGNVVREPLLSAYVGYWCDSRVNGAGVTTAAVALVLDHCFVQVGLHRIEATVRPENGASLRVLEKLGFRREGLFSRYLDVDGAWRDHLCFALTIEELPVGGLAAQLVARGRAERVEGPHGA</sequence>
<comment type="similarity">
    <text evidence="3">Belongs to the acetyltransferase family. RimJ subfamily.</text>
</comment>
<dbReference type="InterPro" id="IPR051531">
    <property type="entry name" value="N-acetyltransferase"/>
</dbReference>
<dbReference type="SUPFAM" id="SSF55729">
    <property type="entry name" value="Acyl-CoA N-acyltransferases (Nat)"/>
    <property type="match status" value="1"/>
</dbReference>
<keyword evidence="6" id="KW-1185">Reference proteome</keyword>
<dbReference type="GO" id="GO:0016746">
    <property type="term" value="F:acyltransferase activity"/>
    <property type="evidence" value="ECO:0007669"/>
    <property type="project" value="UniProtKB-KW"/>
</dbReference>
<evidence type="ECO:0000256" key="2">
    <source>
        <dbReference type="ARBA" id="ARBA00023315"/>
    </source>
</evidence>
<protein>
    <submittedName>
        <fullName evidence="5">GNAT family N-acetyltransferase</fullName>
        <ecNumber evidence="5">2.3.-.-</ecNumber>
    </submittedName>
</protein>
<dbReference type="EC" id="2.3.-.-" evidence="5"/>
<comment type="caution">
    <text evidence="5">The sequence shown here is derived from an EMBL/GenBank/DDBJ whole genome shotgun (WGS) entry which is preliminary data.</text>
</comment>
<gene>
    <name evidence="5" type="ORF">ACFQE5_08685</name>
</gene>
<evidence type="ECO:0000259" key="4">
    <source>
        <dbReference type="PROSITE" id="PS51186"/>
    </source>
</evidence>
<dbReference type="Proteomes" id="UP001596302">
    <property type="component" value="Unassembled WGS sequence"/>
</dbReference>
<dbReference type="EMBL" id="JBHSQW010000017">
    <property type="protein sequence ID" value="MFC5994285.1"/>
    <property type="molecule type" value="Genomic_DNA"/>
</dbReference>
<evidence type="ECO:0000313" key="5">
    <source>
        <dbReference type="EMBL" id="MFC5994285.1"/>
    </source>
</evidence>
<dbReference type="RefSeq" id="WP_379584351.1">
    <property type="nucleotide sequence ID" value="NZ_JBHSQW010000017.1"/>
</dbReference>
<name>A0ABW1J1D7_9PSEU</name>
<evidence type="ECO:0000313" key="6">
    <source>
        <dbReference type="Proteomes" id="UP001596302"/>
    </source>
</evidence>